<dbReference type="Gene3D" id="1.10.950.10">
    <property type="entry name" value="Villin headpiece domain"/>
    <property type="match status" value="1"/>
</dbReference>
<feature type="region of interest" description="Disordered" evidence="2">
    <location>
        <begin position="567"/>
        <end position="629"/>
    </location>
</feature>
<feature type="region of interest" description="Disordered" evidence="2">
    <location>
        <begin position="502"/>
        <end position="541"/>
    </location>
</feature>
<dbReference type="InterPro" id="IPR007123">
    <property type="entry name" value="Gelsolin-like_dom"/>
</dbReference>
<name>A0ABD1FFP0_HYPHA</name>
<dbReference type="SMART" id="SM00153">
    <property type="entry name" value="VHP"/>
    <property type="match status" value="1"/>
</dbReference>
<feature type="region of interest" description="Disordered" evidence="2">
    <location>
        <begin position="736"/>
        <end position="770"/>
    </location>
</feature>
<feature type="region of interest" description="Disordered" evidence="2">
    <location>
        <begin position="76"/>
        <end position="181"/>
    </location>
</feature>
<feature type="compositionally biased region" description="Basic and acidic residues" evidence="2">
    <location>
        <begin position="620"/>
        <end position="629"/>
    </location>
</feature>
<dbReference type="InterPro" id="IPR036886">
    <property type="entry name" value="Villin_headpiece_dom_sf"/>
</dbReference>
<feature type="region of interest" description="Disordered" evidence="2">
    <location>
        <begin position="20"/>
        <end position="41"/>
    </location>
</feature>
<protein>
    <recommendedName>
        <fullName evidence="3">HP domain-containing protein</fullName>
    </recommendedName>
</protein>
<feature type="domain" description="HP" evidence="3">
    <location>
        <begin position="1951"/>
        <end position="2014"/>
    </location>
</feature>
<gene>
    <name evidence="4" type="ORF">ABEB36_001766</name>
</gene>
<sequence>MLYKYRSHSRLRKWLRPLSCPDEATMSETTDKVKRSSRVARYKEERRKQLAEQFGHVVSSSSGSDGIIRSTRASRLRAQANNDSPKSKTIEKGVSPTVESPRTSRLERDKSSKRKSNLNRSLTSEVVPTSDDPKSIRKRRRFFPKEVFEQSPTTSLTQSSPVVSTPTTANSQQKLATPPRRSELSIHMENARKGIVTPSSTFESHKYKPFALKRSQTAHTSKQSTFNDRERKQASDSETNKNIAKRMEELTAFTRETLARVERLANRSRDINTTPNSTSQSSPSSITRPSSILKRSKSRENNETPPPVGEHNVLPAPSHTNINNNNPISILKRNKVGGEENKTELQTPPVTFSPNVIDPVTTNRKQGILKKRRSLDESTVMRHRSCSPDVANKSSDSKSILKNQRRSSLEELRCLQSPDPQQIQGILKRKSSRNEEEDSPHHGILKRRSGASSAGSTNGTPHVSITTAVILAAAEGAEMILDPIQDPVKPILKKKSFSEEQSSYSDSLSFDGPKPILKKKSSTDTDDGDDSKPKRPILKLSRNVMHKEISGDIAQSGEGEVKPILKVSSHRADSPRPRLSFCANDEEDRIKTGRGSRRSHTICSGDFNPSSFPRKPQKTTADDDRDLKKARPLSVSELVKSFEIQAGHLGAVPKQKRSSSDRYRTQPVTSTELKMSRNLIQKDSQSDSLTYQTFASLSHTWNHEHNNINSSLSLTEGTLLSTSPFDSTIFQSVGVSPESPACHKTSSDSAFQSLGDGLELEEPTEEAEEEMTSLAEQMKNIAEEAKKKRRGLDVAERRGILKQSAVGPQISRRSRPDKEDEGISCNDSGSDSESLDRITTKGHEDTTSEGESSGSKEVRKIFRHENNKLNLNFKQQLEGCLSKSKSSSLIRSVGAKPCALKHEDPVGSCKDSSEDKKSPAAGLRRSQTHSAGAMPRTIADLRAKLQENGEKGWLKRVPLNNNSGDELKSLKDKNRYNDELIEKSLLAAKKDELDAAAKQWKSRVEKNDAEKFSVAGKMKEAPPTLNIPPPPPSGDKARSTPQPKRYKGREDFSSTPSSPEKNSHFDLTRSKSAISPIVLATQTSYSESPVMPKKVSIIKPDDDTFNRFFDSVRSRNENDNFSLNPEDLDAVPRHQSLLAFRKDVRIRRRQGGITRNPIKALAKRTDIAAAEYTEVIVGIAEREKKRLNIEKLAQNSDKALEALAGLASKEDFKSVALKKGGMVTSFQPWQELMLLQIKGRRHIQTRLVEPKASSVNEGDCYVLITPKALYLYTGQFSNVIEQSRAADVANHVQKTNDMGCTASKVHNVSNKDRNGLKKYLEEFWTFLGESSIPETVQAGHPDEDQTYESNILRTNMIYIVEDGELAPYEPYWGNTLKVEMLGEINVIVFDFGTEMYVWSGKNAPPDKKKLALKLAKDLWQDGYNYSDCLINPLNVAEALGERELKELPLKADKRPDWALFAKITQHRETVLFREKFLDWPDFSRVIRLRDEGLKRSSGSIQIKPCNVEEMLKQPSSPDLIVHNIHFGRGIEYFDEDTRRLFQYDTESIDAWRIMDNTTHEKLDETSIGQFYEGDCYIYSWRFRQTVKGRELNGGKPSKHGQTGREITVFFCWHGAKSSVNEKCTAAFLTVELDKENAPQIRVVQGFEPAAFLRLFGGSMVIHRGKRDQELEQEKSTRLFIVRGELQEEAYLMEVPLEKKSLRSRGSLVLFGEGRVTIWHGCKADKQKKLVAKDVVNNILKHKPEELNFDGDDVEVLEVQEGEETEEFLNELSGDREYYHSLLHASETYDFTPRLFKFESLTGSFTANEILCPHRSKHSTPYPFVQSELYNSSQPALYLFDNHYELWLWHGWWPENDKDNELNVDQTGSGAVRWQAERKAAMQTAINYWKKIHQEDDDVTKVVAYLIWAGLEPLEFQNLFPSWEVRDDAKQLNLQDGRNENLKVELQKELQVLSRTTYSLEEIMQRPLPDGVDPTQLEIYLSSTDFQELFQMTKSEWEELPVWKKTALKKEKGLF</sequence>
<dbReference type="Gene3D" id="3.40.20.10">
    <property type="entry name" value="Severin"/>
    <property type="match status" value="5"/>
</dbReference>
<dbReference type="PROSITE" id="PS51089">
    <property type="entry name" value="HP"/>
    <property type="match status" value="1"/>
</dbReference>
<feature type="compositionally biased region" description="Low complexity" evidence="2">
    <location>
        <begin position="502"/>
        <end position="511"/>
    </location>
</feature>
<reference evidence="4 5" key="1">
    <citation type="submission" date="2024-05" db="EMBL/GenBank/DDBJ databases">
        <title>Genetic variation in Jamaican populations of the coffee berry borer (Hypothenemus hampei).</title>
        <authorList>
            <person name="Errbii M."/>
            <person name="Myrie A."/>
        </authorList>
    </citation>
    <scope>NUCLEOTIDE SEQUENCE [LARGE SCALE GENOMIC DNA]</scope>
    <source>
        <strain evidence="4">JA-Hopewell-2020-01-JO</strain>
        <tissue evidence="4">Whole body</tissue>
    </source>
</reference>
<dbReference type="InterPro" id="IPR003128">
    <property type="entry name" value="Villin_headpiece"/>
</dbReference>
<evidence type="ECO:0000256" key="2">
    <source>
        <dbReference type="SAM" id="MobiDB-lite"/>
    </source>
</evidence>
<feature type="region of interest" description="Disordered" evidence="2">
    <location>
        <begin position="799"/>
        <end position="861"/>
    </location>
</feature>
<evidence type="ECO:0000313" key="5">
    <source>
        <dbReference type="Proteomes" id="UP001566132"/>
    </source>
</evidence>
<organism evidence="4 5">
    <name type="scientific">Hypothenemus hampei</name>
    <name type="common">Coffee berry borer</name>
    <dbReference type="NCBI Taxonomy" id="57062"/>
    <lineage>
        <taxon>Eukaryota</taxon>
        <taxon>Metazoa</taxon>
        <taxon>Ecdysozoa</taxon>
        <taxon>Arthropoda</taxon>
        <taxon>Hexapoda</taxon>
        <taxon>Insecta</taxon>
        <taxon>Pterygota</taxon>
        <taxon>Neoptera</taxon>
        <taxon>Endopterygota</taxon>
        <taxon>Coleoptera</taxon>
        <taxon>Polyphaga</taxon>
        <taxon>Cucujiformia</taxon>
        <taxon>Curculionidae</taxon>
        <taxon>Scolytinae</taxon>
        <taxon>Hypothenemus</taxon>
    </lineage>
</organism>
<feature type="region of interest" description="Disordered" evidence="2">
    <location>
        <begin position="949"/>
        <end position="970"/>
    </location>
</feature>
<feature type="region of interest" description="Disordered" evidence="2">
    <location>
        <begin position="1000"/>
        <end position="1068"/>
    </location>
</feature>
<evidence type="ECO:0000313" key="4">
    <source>
        <dbReference type="EMBL" id="KAL1518089.1"/>
    </source>
</evidence>
<dbReference type="Pfam" id="PF00626">
    <property type="entry name" value="Gelsolin"/>
    <property type="match status" value="2"/>
</dbReference>
<feature type="compositionally biased region" description="Polar residues" evidence="2">
    <location>
        <begin position="344"/>
        <end position="365"/>
    </location>
</feature>
<evidence type="ECO:0000256" key="1">
    <source>
        <dbReference type="ARBA" id="ARBA00008418"/>
    </source>
</evidence>
<dbReference type="Pfam" id="PF02209">
    <property type="entry name" value="VHP"/>
    <property type="match status" value="1"/>
</dbReference>
<feature type="compositionally biased region" description="Acidic residues" evidence="2">
    <location>
        <begin position="758"/>
        <end position="770"/>
    </location>
</feature>
<feature type="compositionally biased region" description="Basic and acidic residues" evidence="2">
    <location>
        <begin position="900"/>
        <end position="918"/>
    </location>
</feature>
<proteinExistence type="inferred from homology"/>
<feature type="compositionally biased region" description="Basic and acidic residues" evidence="2">
    <location>
        <begin position="227"/>
        <end position="242"/>
    </location>
</feature>
<feature type="region of interest" description="Disordered" evidence="2">
    <location>
        <begin position="895"/>
        <end position="937"/>
    </location>
</feature>
<feature type="compositionally biased region" description="Polar residues" evidence="2">
    <location>
        <begin position="214"/>
        <end position="226"/>
    </location>
</feature>
<comment type="caution">
    <text evidence="4">The sequence shown here is derived from an EMBL/GenBank/DDBJ whole genome shotgun (WGS) entry which is preliminary data.</text>
</comment>
<feature type="compositionally biased region" description="Polar residues" evidence="2">
    <location>
        <begin position="318"/>
        <end position="328"/>
    </location>
</feature>
<dbReference type="PRINTS" id="PR00597">
    <property type="entry name" value="GELSOLIN"/>
</dbReference>
<dbReference type="InterPro" id="IPR029006">
    <property type="entry name" value="ADF-H/Gelsolin-like_dom_sf"/>
</dbReference>
<feature type="compositionally biased region" description="Low complexity" evidence="2">
    <location>
        <begin position="271"/>
        <end position="292"/>
    </location>
</feature>
<dbReference type="PANTHER" id="PTHR11977">
    <property type="entry name" value="VILLIN"/>
    <property type="match status" value="1"/>
</dbReference>
<feature type="compositionally biased region" description="Basic and acidic residues" evidence="2">
    <location>
        <begin position="1002"/>
        <end position="1011"/>
    </location>
</feature>
<dbReference type="EMBL" id="JBDJPC010000001">
    <property type="protein sequence ID" value="KAL1518089.1"/>
    <property type="molecule type" value="Genomic_DNA"/>
</dbReference>
<dbReference type="Proteomes" id="UP001566132">
    <property type="component" value="Unassembled WGS sequence"/>
</dbReference>
<accession>A0ABD1FFP0</accession>
<comment type="similarity">
    <text evidence="1">Belongs to the villin/gelsolin family.</text>
</comment>
<dbReference type="SUPFAM" id="SSF55753">
    <property type="entry name" value="Actin depolymerizing proteins"/>
    <property type="match status" value="5"/>
</dbReference>
<feature type="compositionally biased region" description="Basic and acidic residues" evidence="2">
    <location>
        <begin position="834"/>
        <end position="846"/>
    </location>
</feature>
<feature type="region of interest" description="Disordered" evidence="2">
    <location>
        <begin position="341"/>
        <end position="461"/>
    </location>
</feature>
<feature type="region of interest" description="Disordered" evidence="2">
    <location>
        <begin position="264"/>
        <end position="329"/>
    </location>
</feature>
<dbReference type="SUPFAM" id="SSF47050">
    <property type="entry name" value="VHP, Villin headpiece domain"/>
    <property type="match status" value="1"/>
</dbReference>
<feature type="compositionally biased region" description="Polar residues" evidence="2">
    <location>
        <begin position="392"/>
        <end position="402"/>
    </location>
</feature>
<dbReference type="PANTHER" id="PTHR11977:SF45">
    <property type="entry name" value="SUPERVILLIN"/>
    <property type="match status" value="1"/>
</dbReference>
<feature type="compositionally biased region" description="Low complexity" evidence="2">
    <location>
        <begin position="150"/>
        <end position="168"/>
    </location>
</feature>
<feature type="region of interest" description="Disordered" evidence="2">
    <location>
        <begin position="209"/>
        <end position="242"/>
    </location>
</feature>
<evidence type="ECO:0000259" key="3">
    <source>
        <dbReference type="PROSITE" id="PS51089"/>
    </source>
</evidence>
<dbReference type="InterPro" id="IPR007122">
    <property type="entry name" value="Villin/Gelsolin"/>
</dbReference>
<keyword evidence="5" id="KW-1185">Reference proteome</keyword>
<dbReference type="SMART" id="SM00262">
    <property type="entry name" value="GEL"/>
    <property type="match status" value="3"/>
</dbReference>